<dbReference type="Pfam" id="PF07642">
    <property type="entry name" value="BBP2"/>
    <property type="match status" value="1"/>
</dbReference>
<gene>
    <name evidence="2" type="ORF">DB32_006905</name>
</gene>
<evidence type="ECO:0000313" key="3">
    <source>
        <dbReference type="Proteomes" id="UP000034883"/>
    </source>
</evidence>
<name>A0A0F6W7W9_9BACT</name>
<keyword evidence="3" id="KW-1185">Reference proteome</keyword>
<organism evidence="2 3">
    <name type="scientific">Sandaracinus amylolyticus</name>
    <dbReference type="NCBI Taxonomy" id="927083"/>
    <lineage>
        <taxon>Bacteria</taxon>
        <taxon>Pseudomonadati</taxon>
        <taxon>Myxococcota</taxon>
        <taxon>Polyangia</taxon>
        <taxon>Polyangiales</taxon>
        <taxon>Sandaracinaceae</taxon>
        <taxon>Sandaracinus</taxon>
    </lineage>
</organism>
<feature type="signal peptide" evidence="1">
    <location>
        <begin position="1"/>
        <end position="31"/>
    </location>
</feature>
<dbReference type="SUPFAM" id="SSF56935">
    <property type="entry name" value="Porins"/>
    <property type="match status" value="1"/>
</dbReference>
<evidence type="ECO:0000256" key="1">
    <source>
        <dbReference type="SAM" id="SignalP"/>
    </source>
</evidence>
<proteinExistence type="predicted"/>
<reference evidence="2 3" key="1">
    <citation type="submission" date="2015-03" db="EMBL/GenBank/DDBJ databases">
        <title>Genome assembly of Sandaracinus amylolyticus DSM 53668.</title>
        <authorList>
            <person name="Sharma G."/>
            <person name="Subramanian S."/>
        </authorList>
    </citation>
    <scope>NUCLEOTIDE SEQUENCE [LARGE SCALE GENOMIC DNA]</scope>
    <source>
        <strain evidence="2 3">DSM 53668</strain>
    </source>
</reference>
<feature type="chain" id="PRO_5002511378" description="Porin" evidence="1">
    <location>
        <begin position="32"/>
        <end position="450"/>
    </location>
</feature>
<dbReference type="InterPro" id="IPR011486">
    <property type="entry name" value="BBP2"/>
</dbReference>
<evidence type="ECO:0000313" key="2">
    <source>
        <dbReference type="EMBL" id="AKF09756.1"/>
    </source>
</evidence>
<keyword evidence="1" id="KW-0732">Signal</keyword>
<protein>
    <recommendedName>
        <fullName evidence="4">Porin</fullName>
    </recommendedName>
</protein>
<dbReference type="RefSeq" id="WP_053236774.1">
    <property type="nucleotide sequence ID" value="NZ_CP011125.1"/>
</dbReference>
<sequence>MNELVSRTSKRAAGAALAILVSLTLVPRANAQDTATSEPSAEPAPGAVVETPATTEAPAEAAVAPAEEPVVTAEPVAMPEVVAEEEEVAATEPEAEASSWTDNLSFRVFADAYVAAHWTLPNGFEGNQSAIIGHRAYDIYGGPSLAWAGLDLRYAPDPLGAAIDLRFGTAVPRLLGAFSGLPEGLQFLKQAYVSWRPIENFQIDFGQFDTIYGAEVSESWLNPNYSRGSLYNVVQPFYHMGFRASYAVIPELTLTAIAVNGWNNVSDNNDGKSVGIQGALTVGDFSVALGYLTGPEQSDCNAIPGPDDPPIAGCVTDEDLGDHDGRFRHLVDLILRYSVGDLALVANGDVTIEDFGPAGYTTIAGGMIGAQYRFIPEFALALRGEVLYFEDTDESLTTGTFTIEVAPDPHLVFRLDNRLDVSSYDQFVDNSGQPSELVFSSILGVVAHSD</sequence>
<dbReference type="OrthoDB" id="103154at2"/>
<accession>A0A0F6W7W9</accession>
<evidence type="ECO:0008006" key="4">
    <source>
        <dbReference type="Google" id="ProtNLM"/>
    </source>
</evidence>
<dbReference type="STRING" id="927083.DB32_006905"/>
<dbReference type="EMBL" id="CP011125">
    <property type="protein sequence ID" value="AKF09756.1"/>
    <property type="molecule type" value="Genomic_DNA"/>
</dbReference>
<dbReference type="KEGG" id="samy:DB32_006905"/>
<dbReference type="Gene3D" id="2.40.160.10">
    <property type="entry name" value="Porin"/>
    <property type="match status" value="1"/>
</dbReference>
<dbReference type="InterPro" id="IPR023614">
    <property type="entry name" value="Porin_dom_sf"/>
</dbReference>
<dbReference type="Proteomes" id="UP000034883">
    <property type="component" value="Chromosome"/>
</dbReference>
<dbReference type="AlphaFoldDB" id="A0A0F6W7W9"/>